<evidence type="ECO:0000313" key="3">
    <source>
        <dbReference type="Proteomes" id="UP000824469"/>
    </source>
</evidence>
<dbReference type="EMBL" id="JAHRHJ020000010">
    <property type="protein sequence ID" value="KAH9298861.1"/>
    <property type="molecule type" value="Genomic_DNA"/>
</dbReference>
<name>A0AA38CGU6_TAXCH</name>
<organism evidence="2 3">
    <name type="scientific">Taxus chinensis</name>
    <name type="common">Chinese yew</name>
    <name type="synonym">Taxus wallichiana var. chinensis</name>
    <dbReference type="NCBI Taxonomy" id="29808"/>
    <lineage>
        <taxon>Eukaryota</taxon>
        <taxon>Viridiplantae</taxon>
        <taxon>Streptophyta</taxon>
        <taxon>Embryophyta</taxon>
        <taxon>Tracheophyta</taxon>
        <taxon>Spermatophyta</taxon>
        <taxon>Pinopsida</taxon>
        <taxon>Pinidae</taxon>
        <taxon>Conifers II</taxon>
        <taxon>Cupressales</taxon>
        <taxon>Taxaceae</taxon>
        <taxon>Taxus</taxon>
    </lineage>
</organism>
<sequence length="64" mass="6891">TADEWRDLIRRVCTDTLMIPMERTHAELSVDVGEPSAAGRHTDVFSPSLACGQDGIDSPYGVSG</sequence>
<protein>
    <submittedName>
        <fullName evidence="2">Uncharacterized protein</fullName>
    </submittedName>
</protein>
<dbReference type="AlphaFoldDB" id="A0AA38CGU6"/>
<gene>
    <name evidence="2" type="ORF">KI387_030543</name>
</gene>
<proteinExistence type="predicted"/>
<feature type="non-terminal residue" evidence="2">
    <location>
        <position position="64"/>
    </location>
</feature>
<evidence type="ECO:0000313" key="2">
    <source>
        <dbReference type="EMBL" id="KAH9298861.1"/>
    </source>
</evidence>
<feature type="non-terminal residue" evidence="2">
    <location>
        <position position="1"/>
    </location>
</feature>
<comment type="caution">
    <text evidence="2">The sequence shown here is derived from an EMBL/GenBank/DDBJ whole genome shotgun (WGS) entry which is preliminary data.</text>
</comment>
<accession>A0AA38CGU6</accession>
<reference evidence="2 3" key="1">
    <citation type="journal article" date="2021" name="Nat. Plants">
        <title>The Taxus genome provides insights into paclitaxel biosynthesis.</title>
        <authorList>
            <person name="Xiong X."/>
            <person name="Gou J."/>
            <person name="Liao Q."/>
            <person name="Li Y."/>
            <person name="Zhou Q."/>
            <person name="Bi G."/>
            <person name="Li C."/>
            <person name="Du R."/>
            <person name="Wang X."/>
            <person name="Sun T."/>
            <person name="Guo L."/>
            <person name="Liang H."/>
            <person name="Lu P."/>
            <person name="Wu Y."/>
            <person name="Zhang Z."/>
            <person name="Ro D.K."/>
            <person name="Shang Y."/>
            <person name="Huang S."/>
            <person name="Yan J."/>
        </authorList>
    </citation>
    <scope>NUCLEOTIDE SEQUENCE [LARGE SCALE GENOMIC DNA]</scope>
    <source>
        <strain evidence="2">Ta-2019</strain>
    </source>
</reference>
<keyword evidence="3" id="KW-1185">Reference proteome</keyword>
<evidence type="ECO:0000256" key="1">
    <source>
        <dbReference type="SAM" id="MobiDB-lite"/>
    </source>
</evidence>
<dbReference type="Proteomes" id="UP000824469">
    <property type="component" value="Unassembled WGS sequence"/>
</dbReference>
<feature type="region of interest" description="Disordered" evidence="1">
    <location>
        <begin position="36"/>
        <end position="64"/>
    </location>
</feature>